<reference evidence="3 4" key="1">
    <citation type="journal article" date="2024" name="G3 (Bethesda)">
        <title>Genome assembly of Hibiscus sabdariffa L. provides insights into metabolisms of medicinal natural products.</title>
        <authorList>
            <person name="Kim T."/>
        </authorList>
    </citation>
    <scope>NUCLEOTIDE SEQUENCE [LARGE SCALE GENOMIC DNA]</scope>
    <source>
        <strain evidence="3">TK-2024</strain>
        <tissue evidence="3">Old leaves</tissue>
    </source>
</reference>
<protein>
    <recommendedName>
        <fullName evidence="2">Smr domain-containing protein</fullName>
    </recommendedName>
</protein>
<dbReference type="EMBL" id="JBBPBM010000043">
    <property type="protein sequence ID" value="KAK8523288.1"/>
    <property type="molecule type" value="Genomic_DNA"/>
</dbReference>
<evidence type="ECO:0000259" key="2">
    <source>
        <dbReference type="PROSITE" id="PS50828"/>
    </source>
</evidence>
<comment type="caution">
    <text evidence="3">The sequence shown here is derived from an EMBL/GenBank/DDBJ whole genome shotgun (WGS) entry which is preliminary data.</text>
</comment>
<dbReference type="InterPro" id="IPR002625">
    <property type="entry name" value="Smr_dom"/>
</dbReference>
<dbReference type="Proteomes" id="UP001472677">
    <property type="component" value="Unassembled WGS sequence"/>
</dbReference>
<dbReference type="Pfam" id="PF08590">
    <property type="entry name" value="DUF1771"/>
    <property type="match status" value="1"/>
</dbReference>
<dbReference type="SUPFAM" id="SSF160443">
    <property type="entry name" value="SMR domain-like"/>
    <property type="match status" value="1"/>
</dbReference>
<sequence length="557" mass="60966">MSLSSKGTETSDTKLNTPRKVTTLNPNAAEFVPFSLRPPSSSGSTSVTEATTRFLTSGPGTIRKAVLDRSESSITNNSDEEAHLFWRSQLPDDITPDFKVLNEDDSQGIGSGSLSVAGLSLHDGSGASRFQATAGSEFVFDDEQELLHHYGNGDGNSNSFTENLKYPTSAGPLHFSAKPWDKHLVNNDQILGNGMEGQPYNGNSRHGFVNDMLSGQTVMDGTEKNHVNFLASQFPGFAAESLSEIYYASGCDLNMTVEMLTQLELQDADGFNQNLNSNTLSAPNLSGTPKHSVDDLQHSVNPYRSYDKENILMFKSSSSVPSRGAIDFASAVRKMAPQDSRLWKYDSADSTVGSSRSFHGSANSYNASPGRGVYASRLHARGSAPVWLETGDAVANLYAELQEEARDHNRLHNAYLEQAHQAFLIGNKALAKEPGVKGQLHNVHMKAAHGKVQEPIFRQRNPVPPENIRGQERIIDLYGLHVTEAIHLLKHELSVLRRTAGAADERLQVYIYVGAGHHTKGSRTPAKLPVVVQRYLLEEECLDYSEPQPGLLRVVIY</sequence>
<evidence type="ECO:0000313" key="4">
    <source>
        <dbReference type="Proteomes" id="UP001472677"/>
    </source>
</evidence>
<gene>
    <name evidence="3" type="ORF">V6N12_047814</name>
</gene>
<feature type="region of interest" description="Disordered" evidence="1">
    <location>
        <begin position="1"/>
        <end position="26"/>
    </location>
</feature>
<dbReference type="InterPro" id="IPR053242">
    <property type="entry name" value="PAM2-like_domain"/>
</dbReference>
<dbReference type="SMART" id="SM00463">
    <property type="entry name" value="SMR"/>
    <property type="match status" value="1"/>
</dbReference>
<dbReference type="PANTHER" id="PTHR46651:SF1">
    <property type="entry name" value="SMALL MUTS RELATED FAMILY PROTEIN"/>
    <property type="match status" value="1"/>
</dbReference>
<dbReference type="Gene3D" id="3.30.1370.110">
    <property type="match status" value="1"/>
</dbReference>
<evidence type="ECO:0000256" key="1">
    <source>
        <dbReference type="SAM" id="MobiDB-lite"/>
    </source>
</evidence>
<dbReference type="InterPro" id="IPR036063">
    <property type="entry name" value="Smr_dom_sf"/>
</dbReference>
<name>A0ABR2CUI5_9ROSI</name>
<dbReference type="CDD" id="cd14371">
    <property type="entry name" value="CUE_CID7_like"/>
    <property type="match status" value="1"/>
</dbReference>
<evidence type="ECO:0000313" key="3">
    <source>
        <dbReference type="EMBL" id="KAK8523288.1"/>
    </source>
</evidence>
<proteinExistence type="predicted"/>
<dbReference type="InterPro" id="IPR013899">
    <property type="entry name" value="DUF1771"/>
</dbReference>
<accession>A0ABR2CUI5</accession>
<feature type="domain" description="Smr" evidence="2">
    <location>
        <begin position="475"/>
        <end position="557"/>
    </location>
</feature>
<organism evidence="3 4">
    <name type="scientific">Hibiscus sabdariffa</name>
    <name type="common">roselle</name>
    <dbReference type="NCBI Taxonomy" id="183260"/>
    <lineage>
        <taxon>Eukaryota</taxon>
        <taxon>Viridiplantae</taxon>
        <taxon>Streptophyta</taxon>
        <taxon>Embryophyta</taxon>
        <taxon>Tracheophyta</taxon>
        <taxon>Spermatophyta</taxon>
        <taxon>Magnoliopsida</taxon>
        <taxon>eudicotyledons</taxon>
        <taxon>Gunneridae</taxon>
        <taxon>Pentapetalae</taxon>
        <taxon>rosids</taxon>
        <taxon>malvids</taxon>
        <taxon>Malvales</taxon>
        <taxon>Malvaceae</taxon>
        <taxon>Malvoideae</taxon>
        <taxon>Hibiscus</taxon>
    </lineage>
</organism>
<dbReference type="PANTHER" id="PTHR46651">
    <property type="entry name" value="POLYADENYLATE-BINDING PROTEIN-INTERACTING PROTEIN 7"/>
    <property type="match status" value="1"/>
</dbReference>
<keyword evidence="4" id="KW-1185">Reference proteome</keyword>
<dbReference type="InterPro" id="IPR041806">
    <property type="entry name" value="CID5/6/7_CUE"/>
</dbReference>
<dbReference type="PROSITE" id="PS50828">
    <property type="entry name" value="SMR"/>
    <property type="match status" value="1"/>
</dbReference>
<dbReference type="SMART" id="SM01162">
    <property type="entry name" value="DUF1771"/>
    <property type="match status" value="1"/>
</dbReference>